<reference evidence="8 9" key="1">
    <citation type="submission" date="2019-01" db="EMBL/GenBank/DDBJ databases">
        <authorList>
            <person name="Sayadi A."/>
        </authorList>
    </citation>
    <scope>NUCLEOTIDE SEQUENCE [LARGE SCALE GENOMIC DNA]</scope>
</reference>
<feature type="region of interest" description="Disordered" evidence="6">
    <location>
        <begin position="368"/>
        <end position="390"/>
    </location>
</feature>
<feature type="domain" description="C2H2-type" evidence="7">
    <location>
        <begin position="533"/>
        <end position="555"/>
    </location>
</feature>
<dbReference type="PANTHER" id="PTHR24403:SF67">
    <property type="entry name" value="FI01116P-RELATED"/>
    <property type="match status" value="1"/>
</dbReference>
<protein>
    <recommendedName>
        <fullName evidence="7">C2H2-type domain-containing protein</fullName>
    </recommendedName>
</protein>
<evidence type="ECO:0000256" key="5">
    <source>
        <dbReference type="PROSITE-ProRule" id="PRU00042"/>
    </source>
</evidence>
<keyword evidence="1" id="KW-0479">Metal-binding</keyword>
<keyword evidence="4" id="KW-0862">Zinc</keyword>
<dbReference type="Gene3D" id="3.30.160.60">
    <property type="entry name" value="Classic Zinc Finger"/>
    <property type="match status" value="2"/>
</dbReference>
<keyword evidence="2" id="KW-0677">Repeat</keyword>
<dbReference type="GO" id="GO:0005634">
    <property type="term" value="C:nucleus"/>
    <property type="evidence" value="ECO:0007669"/>
    <property type="project" value="InterPro"/>
</dbReference>
<evidence type="ECO:0000259" key="7">
    <source>
        <dbReference type="PROSITE" id="PS50157"/>
    </source>
</evidence>
<dbReference type="PROSITE" id="PS50157">
    <property type="entry name" value="ZINC_FINGER_C2H2_2"/>
    <property type="match status" value="2"/>
</dbReference>
<evidence type="ECO:0000256" key="3">
    <source>
        <dbReference type="ARBA" id="ARBA00022771"/>
    </source>
</evidence>
<evidence type="ECO:0000313" key="9">
    <source>
        <dbReference type="Proteomes" id="UP000410492"/>
    </source>
</evidence>
<evidence type="ECO:0000256" key="4">
    <source>
        <dbReference type="ARBA" id="ARBA00022833"/>
    </source>
</evidence>
<keyword evidence="3 5" id="KW-0863">Zinc-finger</keyword>
<dbReference type="Proteomes" id="UP000410492">
    <property type="component" value="Unassembled WGS sequence"/>
</dbReference>
<keyword evidence="9" id="KW-1185">Reference proteome</keyword>
<dbReference type="InterPro" id="IPR050688">
    <property type="entry name" value="Zinc_finger/UBP_domain"/>
</dbReference>
<proteinExistence type="predicted"/>
<dbReference type="OrthoDB" id="6713977at2759"/>
<evidence type="ECO:0000256" key="6">
    <source>
        <dbReference type="SAM" id="MobiDB-lite"/>
    </source>
</evidence>
<feature type="domain" description="C2H2-type" evidence="7">
    <location>
        <begin position="479"/>
        <end position="507"/>
    </location>
</feature>
<dbReference type="SMART" id="SM00868">
    <property type="entry name" value="zf-AD"/>
    <property type="match status" value="1"/>
</dbReference>
<dbReference type="GO" id="GO:0010468">
    <property type="term" value="P:regulation of gene expression"/>
    <property type="evidence" value="ECO:0007669"/>
    <property type="project" value="TreeGrafter"/>
</dbReference>
<evidence type="ECO:0000313" key="8">
    <source>
        <dbReference type="EMBL" id="VEN57698.1"/>
    </source>
</evidence>
<name>A0A653DCK2_CALMS</name>
<sequence length="639" mass="73326">MANFWDGKPICRICLKVLGSSGYSYVNEDNIKEMILYSVPEVDIYTSADPVICLMCHNMLVNVYNFKKKCINTEVILRTYRTRHHIDEDGEVELPKLVEELVRFNSYFNQQQYNKSLSMPFPPPQEIVVSQTEKTCGENAVESDKNNQNVETLVSPISTEFDKPHIIDPNVLSRELPPQQQSAPSQMALPQFYETQFDTSLGSLSHDHTTIPPNVPNIPENISESNQQLLQNFPMHFMAPNASSQLVHLNRHHMVNSNHNHLMHQPSFSPHVPTQQFINHNQFVHMPHPQLVNGNQGAFNMPVHFVNPNSTMQSVVPLVVTQKLGNGPMETFRYVQPSSFNPPLYHPRGGNHPRPTMNVNDFAKNVVVKPPSVPKAPPRPREKTTEQRPTDGMKVLKVVLKRKLETHPIESKRRLVVKLERCPLIPSNNQNEDDRSSETNQKLFQCVGCMYMTTSSKFFTEHLKKCANAPKASDTDTELKCTKCPYVTCNQMDLREHVQSLHTPPKELLSCKSCRFVTMDEVLLKRHESEDRVKCPKCTHLFCSEENLQKHMERHEKNSCPFCAYSPADRSNLRRHIFAHSPVQIPCEFCDYRHSSPHVLRSHLKKYHNSVGIEDLDYKPNMSMEELIQDIKALIEATK</sequence>
<dbReference type="InterPro" id="IPR012934">
    <property type="entry name" value="Znf_AD"/>
</dbReference>
<dbReference type="PROSITE" id="PS00028">
    <property type="entry name" value="ZINC_FINGER_C2H2_1"/>
    <property type="match status" value="1"/>
</dbReference>
<dbReference type="EMBL" id="CAACVG010011272">
    <property type="protein sequence ID" value="VEN57698.1"/>
    <property type="molecule type" value="Genomic_DNA"/>
</dbReference>
<feature type="compositionally biased region" description="Basic and acidic residues" evidence="6">
    <location>
        <begin position="379"/>
        <end position="390"/>
    </location>
</feature>
<evidence type="ECO:0000256" key="2">
    <source>
        <dbReference type="ARBA" id="ARBA00022737"/>
    </source>
</evidence>
<dbReference type="SMART" id="SM00355">
    <property type="entry name" value="ZnF_C2H2"/>
    <property type="match status" value="6"/>
</dbReference>
<accession>A0A653DCK2</accession>
<dbReference type="GO" id="GO:0008270">
    <property type="term" value="F:zinc ion binding"/>
    <property type="evidence" value="ECO:0007669"/>
    <property type="project" value="UniProtKB-KW"/>
</dbReference>
<organism evidence="8 9">
    <name type="scientific">Callosobruchus maculatus</name>
    <name type="common">Southern cowpea weevil</name>
    <name type="synonym">Pulse bruchid</name>
    <dbReference type="NCBI Taxonomy" id="64391"/>
    <lineage>
        <taxon>Eukaryota</taxon>
        <taxon>Metazoa</taxon>
        <taxon>Ecdysozoa</taxon>
        <taxon>Arthropoda</taxon>
        <taxon>Hexapoda</taxon>
        <taxon>Insecta</taxon>
        <taxon>Pterygota</taxon>
        <taxon>Neoptera</taxon>
        <taxon>Endopterygota</taxon>
        <taxon>Coleoptera</taxon>
        <taxon>Polyphaga</taxon>
        <taxon>Cucujiformia</taxon>
        <taxon>Chrysomeloidea</taxon>
        <taxon>Chrysomelidae</taxon>
        <taxon>Bruchinae</taxon>
        <taxon>Bruchini</taxon>
        <taxon>Callosobruchus</taxon>
    </lineage>
</organism>
<evidence type="ECO:0000256" key="1">
    <source>
        <dbReference type="ARBA" id="ARBA00022723"/>
    </source>
</evidence>
<dbReference type="InterPro" id="IPR013087">
    <property type="entry name" value="Znf_C2H2_type"/>
</dbReference>
<dbReference type="PANTHER" id="PTHR24403">
    <property type="entry name" value="ZINC FINGER PROTEIN"/>
    <property type="match status" value="1"/>
</dbReference>
<gene>
    <name evidence="8" type="ORF">CALMAC_LOCUS16272</name>
</gene>
<dbReference type="AlphaFoldDB" id="A0A653DCK2"/>